<dbReference type="PANTHER" id="PTHR32552:SF74">
    <property type="entry name" value="HYDROXAMATE SIDEROPHORE RECEPTOR FHUE"/>
    <property type="match status" value="1"/>
</dbReference>
<feature type="domain" description="TonB-dependent receptor plug" evidence="19">
    <location>
        <begin position="70"/>
        <end position="167"/>
    </location>
</feature>
<keyword evidence="13 14" id="KW-0998">Cell outer membrane</keyword>
<evidence type="ECO:0000256" key="12">
    <source>
        <dbReference type="ARBA" id="ARBA00023170"/>
    </source>
</evidence>
<dbReference type="Gene3D" id="2.170.130.10">
    <property type="entry name" value="TonB-dependent receptor, plug domain"/>
    <property type="match status" value="1"/>
</dbReference>
<dbReference type="GO" id="GO:0015344">
    <property type="term" value="F:siderophore uptake transmembrane transporter activity"/>
    <property type="evidence" value="ECO:0007669"/>
    <property type="project" value="TreeGrafter"/>
</dbReference>
<keyword evidence="7 17" id="KW-0732">Signal</keyword>
<evidence type="ECO:0000259" key="19">
    <source>
        <dbReference type="Pfam" id="PF07715"/>
    </source>
</evidence>
<dbReference type="EMBL" id="RFLY01000011">
    <property type="protein sequence ID" value="RMH91024.1"/>
    <property type="molecule type" value="Genomic_DNA"/>
</dbReference>
<comment type="caution">
    <text evidence="20">The sequence shown here is derived from an EMBL/GenBank/DDBJ whole genome shotgun (WGS) entry which is preliminary data.</text>
</comment>
<evidence type="ECO:0000256" key="2">
    <source>
        <dbReference type="ARBA" id="ARBA00009810"/>
    </source>
</evidence>
<evidence type="ECO:0000256" key="1">
    <source>
        <dbReference type="ARBA" id="ARBA00004571"/>
    </source>
</evidence>
<keyword evidence="6 14" id="KW-0812">Transmembrane</keyword>
<keyword evidence="9" id="KW-0406">Ion transport</keyword>
<keyword evidence="11 14" id="KW-0472">Membrane</keyword>
<dbReference type="RefSeq" id="WP_122101777.1">
    <property type="nucleotide sequence ID" value="NZ_RFLY01000011.1"/>
</dbReference>
<dbReference type="InterPro" id="IPR039426">
    <property type="entry name" value="TonB-dep_rcpt-like"/>
</dbReference>
<dbReference type="CDD" id="cd01347">
    <property type="entry name" value="ligand_gated_channel"/>
    <property type="match status" value="1"/>
</dbReference>
<accession>A0A3M2HYV3</accession>
<keyword evidence="4 14" id="KW-1134">Transmembrane beta strand</keyword>
<name>A0A3M2HYV3_9GAMM</name>
<dbReference type="AlphaFoldDB" id="A0A3M2HYV3"/>
<dbReference type="PROSITE" id="PS52016">
    <property type="entry name" value="TONB_DEPENDENT_REC_3"/>
    <property type="match status" value="1"/>
</dbReference>
<evidence type="ECO:0000256" key="16">
    <source>
        <dbReference type="SAM" id="MobiDB-lite"/>
    </source>
</evidence>
<evidence type="ECO:0000256" key="14">
    <source>
        <dbReference type="PROSITE-ProRule" id="PRU01360"/>
    </source>
</evidence>
<evidence type="ECO:0000256" key="7">
    <source>
        <dbReference type="ARBA" id="ARBA00022729"/>
    </source>
</evidence>
<dbReference type="GO" id="GO:0015891">
    <property type="term" value="P:siderophore transport"/>
    <property type="evidence" value="ECO:0007669"/>
    <property type="project" value="InterPro"/>
</dbReference>
<dbReference type="InterPro" id="IPR036942">
    <property type="entry name" value="Beta-barrel_TonB_sf"/>
</dbReference>
<evidence type="ECO:0000313" key="21">
    <source>
        <dbReference type="Proteomes" id="UP000275012"/>
    </source>
</evidence>
<comment type="similarity">
    <text evidence="2 14 15">Belongs to the TonB-dependent receptor family.</text>
</comment>
<dbReference type="InterPro" id="IPR012910">
    <property type="entry name" value="Plug_dom"/>
</dbReference>
<dbReference type="Pfam" id="PF00593">
    <property type="entry name" value="TonB_dep_Rec_b-barrel"/>
    <property type="match status" value="1"/>
</dbReference>
<keyword evidence="8" id="KW-0408">Iron</keyword>
<dbReference type="GO" id="GO:0009279">
    <property type="term" value="C:cell outer membrane"/>
    <property type="evidence" value="ECO:0007669"/>
    <property type="project" value="UniProtKB-SubCell"/>
</dbReference>
<gene>
    <name evidence="20" type="ORF">EBB59_08755</name>
</gene>
<keyword evidence="5" id="KW-0410">Iron transport</keyword>
<keyword evidence="12 20" id="KW-0675">Receptor</keyword>
<keyword evidence="3 14" id="KW-0813">Transport</keyword>
<evidence type="ECO:0000256" key="4">
    <source>
        <dbReference type="ARBA" id="ARBA00022452"/>
    </source>
</evidence>
<protein>
    <submittedName>
        <fullName evidence="20">TonB-dependent siderophore receptor</fullName>
    </submittedName>
</protein>
<dbReference type="InterPro" id="IPR010105">
    <property type="entry name" value="TonB_sidphr_rcpt"/>
</dbReference>
<feature type="region of interest" description="Disordered" evidence="16">
    <location>
        <begin position="52"/>
        <end position="80"/>
    </location>
</feature>
<dbReference type="NCBIfam" id="TIGR01783">
    <property type="entry name" value="TonB-siderophor"/>
    <property type="match status" value="1"/>
</dbReference>
<keyword evidence="21" id="KW-1185">Reference proteome</keyword>
<evidence type="ECO:0000259" key="18">
    <source>
        <dbReference type="Pfam" id="PF00593"/>
    </source>
</evidence>
<proteinExistence type="inferred from homology"/>
<dbReference type="InterPro" id="IPR037066">
    <property type="entry name" value="Plug_dom_sf"/>
</dbReference>
<sequence length="730" mass="80269">MPTALLSSSSLPAHPFRLLPLAGCILLSLPASPAQAADAPGHAGAETLDRVTVTGRQQRQATSTRLPLTPRETPQSVSQIDRETLDTASITNLNDALTQVTGVNVSMYDTQRPVYFARGFQITDFQVDNVPSYSNSSNLEYDTALYERIEVVRGANGLLSGTGSPSATINMLRKRPGAAFDASVRLMAGSWRLRRGEADLNLPLDARGAVRSRWIVMRQRADSFRDRYHEDKTAGMGAIEADLGGNTTLFAGYQMQRNDPRGSTWGGLPLFMADGTPSDLPLGASFAPAWTYWRRDSATAFLTLEHRLGNDWNLHANLSRTRGELESLRIYGKGIPDAATGRGITLLGGRSSTRDVRDTVDVYARGTYPLLGRRHELVVGINAMRHESESDVFKDASGPGGTWSYDIPDYRTWRGDAPMPVYLKTGATRVSPTRQTGIYASTRFHAGARLSFIAGARLGSWRTRTDNRDAQGRPTGVSGAYRVDRKLTPYFGVLYDISPNLSAYASYTDIFNPQNRRDKHNNLLPPLLGSNLEAGLKGEWLDKRLQASAAVFRTGQNNYPVRDPSEPEGSLPDGGSAYIATNGTRSSGFELEVSGAITPQWRIGSGYTHVKIKRHPLNPVWATLPENRLHISTYYQFDGALSGLMLGGGLNWQSRMTGVQEAHPVLGRHSYAQGGHTLLNLHANYAFNEHLDATLSITNATNKKYWANLDTGFGNYGEPRNTRLSLRWRY</sequence>
<feature type="domain" description="TonB-dependent receptor-like beta-barrel" evidence="18">
    <location>
        <begin position="244"/>
        <end position="699"/>
    </location>
</feature>
<evidence type="ECO:0000256" key="13">
    <source>
        <dbReference type="ARBA" id="ARBA00023237"/>
    </source>
</evidence>
<evidence type="ECO:0000256" key="9">
    <source>
        <dbReference type="ARBA" id="ARBA00023065"/>
    </source>
</evidence>
<evidence type="ECO:0000256" key="5">
    <source>
        <dbReference type="ARBA" id="ARBA00022496"/>
    </source>
</evidence>
<evidence type="ECO:0000256" key="6">
    <source>
        <dbReference type="ARBA" id="ARBA00022692"/>
    </source>
</evidence>
<dbReference type="FunFam" id="2.170.130.10:FF:000010">
    <property type="entry name" value="Ferripyoverdine receptor"/>
    <property type="match status" value="1"/>
</dbReference>
<dbReference type="InterPro" id="IPR000531">
    <property type="entry name" value="Beta-barrel_TonB"/>
</dbReference>
<evidence type="ECO:0000256" key="11">
    <source>
        <dbReference type="ARBA" id="ARBA00023136"/>
    </source>
</evidence>
<evidence type="ECO:0000256" key="3">
    <source>
        <dbReference type="ARBA" id="ARBA00022448"/>
    </source>
</evidence>
<comment type="subcellular location">
    <subcellularLocation>
        <location evidence="1 14">Cell outer membrane</location>
        <topology evidence="1 14">Multi-pass membrane protein</topology>
    </subcellularLocation>
</comment>
<dbReference type="GO" id="GO:0038023">
    <property type="term" value="F:signaling receptor activity"/>
    <property type="evidence" value="ECO:0007669"/>
    <property type="project" value="InterPro"/>
</dbReference>
<evidence type="ECO:0000256" key="8">
    <source>
        <dbReference type="ARBA" id="ARBA00023004"/>
    </source>
</evidence>
<evidence type="ECO:0000256" key="10">
    <source>
        <dbReference type="ARBA" id="ARBA00023077"/>
    </source>
</evidence>
<dbReference type="Gene3D" id="2.40.170.20">
    <property type="entry name" value="TonB-dependent receptor, beta-barrel domain"/>
    <property type="match status" value="1"/>
</dbReference>
<evidence type="ECO:0000256" key="15">
    <source>
        <dbReference type="RuleBase" id="RU003357"/>
    </source>
</evidence>
<dbReference type="SUPFAM" id="SSF56935">
    <property type="entry name" value="Porins"/>
    <property type="match status" value="1"/>
</dbReference>
<evidence type="ECO:0000256" key="17">
    <source>
        <dbReference type="SAM" id="SignalP"/>
    </source>
</evidence>
<feature type="signal peptide" evidence="17">
    <location>
        <begin position="1"/>
        <end position="36"/>
    </location>
</feature>
<evidence type="ECO:0000313" key="20">
    <source>
        <dbReference type="EMBL" id="RMH91024.1"/>
    </source>
</evidence>
<organism evidence="20 21">
    <name type="scientific">Solilutibacter pythonis</name>
    <dbReference type="NCBI Taxonomy" id="2483112"/>
    <lineage>
        <taxon>Bacteria</taxon>
        <taxon>Pseudomonadati</taxon>
        <taxon>Pseudomonadota</taxon>
        <taxon>Gammaproteobacteria</taxon>
        <taxon>Lysobacterales</taxon>
        <taxon>Lysobacteraceae</taxon>
        <taxon>Solilutibacter</taxon>
    </lineage>
</organism>
<keyword evidence="10 15" id="KW-0798">TonB box</keyword>
<feature type="compositionally biased region" description="Polar residues" evidence="16">
    <location>
        <begin position="54"/>
        <end position="79"/>
    </location>
</feature>
<reference evidence="20 21" key="1">
    <citation type="submission" date="2018-10" db="EMBL/GenBank/DDBJ databases">
        <title>Proposal of Lysobacter pythonis sp. nov. isolated from royal pythons (Python regius).</title>
        <authorList>
            <person name="Hans-Juergen B."/>
            <person name="Huptas C."/>
            <person name="Sandra B."/>
            <person name="Igor L."/>
            <person name="Joachim S."/>
            <person name="Siegfried S."/>
            <person name="Mareike W."/>
            <person name="Peter K."/>
        </authorList>
    </citation>
    <scope>NUCLEOTIDE SEQUENCE [LARGE SCALE GENOMIC DNA]</scope>
    <source>
        <strain evidence="20 21">4284/11</strain>
    </source>
</reference>
<dbReference type="PANTHER" id="PTHR32552">
    <property type="entry name" value="FERRICHROME IRON RECEPTOR-RELATED"/>
    <property type="match status" value="1"/>
</dbReference>
<dbReference type="Pfam" id="PF07715">
    <property type="entry name" value="Plug"/>
    <property type="match status" value="1"/>
</dbReference>
<dbReference type="Proteomes" id="UP000275012">
    <property type="component" value="Unassembled WGS sequence"/>
</dbReference>
<dbReference type="OrthoDB" id="8663017at2"/>
<feature type="chain" id="PRO_5017982500" evidence="17">
    <location>
        <begin position="37"/>
        <end position="730"/>
    </location>
</feature>